<dbReference type="HOGENOM" id="CLU_011407_4_0_1"/>
<evidence type="ECO:0000313" key="4">
    <source>
        <dbReference type="Proteomes" id="UP000008783"/>
    </source>
</evidence>
<dbReference type="VEuPathDB" id="FungiDB:PGTG_10809"/>
<reference key="1">
    <citation type="submission" date="2007-01" db="EMBL/GenBank/DDBJ databases">
        <title>The Genome Sequence of Puccinia graminis f. sp. tritici Strain CRL 75-36-700-3.</title>
        <authorList>
            <consortium name="The Broad Institute Genome Sequencing Platform"/>
            <person name="Birren B."/>
            <person name="Lander E."/>
            <person name="Galagan J."/>
            <person name="Nusbaum C."/>
            <person name="Devon K."/>
            <person name="Cuomo C."/>
            <person name="Jaffe D."/>
            <person name="Butler J."/>
            <person name="Alvarez P."/>
            <person name="Gnerre S."/>
            <person name="Grabherr M."/>
            <person name="Mauceli E."/>
            <person name="Brockman W."/>
            <person name="Young S."/>
            <person name="LaButti K."/>
            <person name="Sykes S."/>
            <person name="DeCaprio D."/>
            <person name="Crawford M."/>
            <person name="Koehrsen M."/>
            <person name="Engels R."/>
            <person name="Montgomery P."/>
            <person name="Pearson M."/>
            <person name="Howarth C."/>
            <person name="Larson L."/>
            <person name="White J."/>
            <person name="Zeng Q."/>
            <person name="Kodira C."/>
            <person name="Yandava C."/>
            <person name="Alvarado L."/>
            <person name="O'Leary S."/>
            <person name="Szabo L."/>
            <person name="Dean R."/>
            <person name="Schein J."/>
        </authorList>
    </citation>
    <scope>NUCLEOTIDE SEQUENCE</scope>
    <source>
        <strain>CRL 75-36-700-3</strain>
    </source>
</reference>
<dbReference type="PANTHER" id="PTHR33096">
    <property type="entry name" value="CXC2 DOMAIN-CONTAINING PROTEIN"/>
    <property type="match status" value="1"/>
</dbReference>
<dbReference type="GeneID" id="10546319"/>
<feature type="region of interest" description="Disordered" evidence="1">
    <location>
        <begin position="1020"/>
        <end position="1046"/>
    </location>
</feature>
<dbReference type="InterPro" id="IPR041320">
    <property type="entry name" value="CxC1"/>
</dbReference>
<dbReference type="PANTHER" id="PTHR33096:SF1">
    <property type="entry name" value="CXC1-LIKE CYSTEINE CLUSTER ASSOCIATED WITH KDZ TRANSPOSASES DOMAIN-CONTAINING PROTEIN"/>
    <property type="match status" value="1"/>
</dbReference>
<dbReference type="KEGG" id="pgr:PGTG_10809"/>
<feature type="domain" description="CxC1-like cysteine cluster associated with KDZ transposases" evidence="2">
    <location>
        <begin position="227"/>
        <end position="332"/>
    </location>
</feature>
<feature type="compositionally biased region" description="Polar residues" evidence="1">
    <location>
        <begin position="118"/>
        <end position="128"/>
    </location>
</feature>
<feature type="compositionally biased region" description="Acidic residues" evidence="1">
    <location>
        <begin position="1021"/>
        <end position="1046"/>
    </location>
</feature>
<proteinExistence type="predicted"/>
<accession>E3KK25</accession>
<keyword evidence="4" id="KW-1185">Reference proteome</keyword>
<dbReference type="AlphaFoldDB" id="E3KK25"/>
<dbReference type="Pfam" id="PF18802">
    <property type="entry name" value="CxC1"/>
    <property type="match status" value="1"/>
</dbReference>
<dbReference type="EMBL" id="DS178291">
    <property type="protein sequence ID" value="EFP84650.2"/>
    <property type="molecule type" value="Genomic_DNA"/>
</dbReference>
<name>E3KK25_PUCGT</name>
<dbReference type="InParanoid" id="E3KK25"/>
<sequence>MFIVLRRDSTRFYLCIKKTIDFSRSSTSQDHRLLKTIDFSRPLTSQDHRLLKTIDISRPSTSQDHRLLKTIDFSRPSTSQDHQILKSSKTNSSWAVLARATPVLDSLLRGERVQSSIAVSTSPNLPNNDSHDHSTPDFDPPDEPYHDSSPYDENPLSTWSSIPWDISMDTTGNNTTNSQLPTVNDEDLAALRHHDRRVEFQTRASNWEGVMNKIFSAYLWLKEKTDNWTTEASFKSYDSWFCKCQEHEVRSKQWIDLVDLAGQQRVKFEFCRCMPRSVTLLANGFLPSSPIKPTTGFSMRLLAYHDYAWNHSNVRMAPFAETQRKFSEDRSEVLWNRRQTKGRDLRSCMSSAVLLYRDLLSRNENLIQTILGLTKQQKMALTTCPACFGPSMRTGLHRLPSVDKRLIILFDGNFQHRHQKKAGSDHIPLVTPDIFIQPSELDEVLTYITQQEKAKKIPKKADRCTDSHKAANDKRNETTWKACDDTGLMGSCCRHDSVIYLANIHGTGETRALPLSILKRIMDNIDPGRPVSVLYDIGCSLDKYMKLRDIFPESRGRMTFGTSVFHAYVHEWPCQVKYNPRYQTGWGLSDGESLERLWSSLSPQVSPLRYATRNNRLGALAHRCKYRNQEGIINLARWLLKKFENALIRRDEEKKIILELSVIPNPHWMDQVRIALEQEETEEELEGNKNLAEFFENEEVLESCRDRDRLRLGQWPPTLLQANEMLEGMQAREENQHKLAAALGKSYEDLRGKRTTEQGMLTLLWKAKTELYEQAVELQGERLPILNTNSGNILGTRLKERILAAINRRKGPVEKAIKLFNQRRTEYLKKYDPNRLNQPENADLTYAAFEKMDLDDPLWKDGHFYHARAPWATDPLVRSGIRSVLVLDRVEEEIELLTQELDRAITWAYEHHTSLKSTQSRLDLAATEPIDPENDFKSILTSFPIKSRLRLLRSEIDRQLHMHEKLMVGWKDNVETLWRNTRTSHTASHHPWFDLIGCIQSAMIRHNVGSINDAVERMGFEEEESSSEWETETDELDDIGEVNEQG</sequence>
<evidence type="ECO:0000256" key="1">
    <source>
        <dbReference type="SAM" id="MobiDB-lite"/>
    </source>
</evidence>
<dbReference type="InterPro" id="IPR040521">
    <property type="entry name" value="KDZ"/>
</dbReference>
<dbReference type="Proteomes" id="UP000008783">
    <property type="component" value="Unassembled WGS sequence"/>
</dbReference>
<protein>
    <recommendedName>
        <fullName evidence="2">CxC1-like cysteine cluster associated with KDZ transposases domain-containing protein</fullName>
    </recommendedName>
</protein>
<feature type="region of interest" description="Disordered" evidence="1">
    <location>
        <begin position="118"/>
        <end position="153"/>
    </location>
</feature>
<dbReference type="OrthoDB" id="3265112at2759"/>
<reference evidence="4" key="2">
    <citation type="journal article" date="2011" name="Proc. Natl. Acad. Sci. U.S.A.">
        <title>Obligate biotrophy features unraveled by the genomic analysis of rust fungi.</title>
        <authorList>
            <person name="Duplessis S."/>
            <person name="Cuomo C.A."/>
            <person name="Lin Y.-C."/>
            <person name="Aerts A."/>
            <person name="Tisserant E."/>
            <person name="Veneault-Fourrey C."/>
            <person name="Joly D.L."/>
            <person name="Hacquard S."/>
            <person name="Amselem J."/>
            <person name="Cantarel B.L."/>
            <person name="Chiu R."/>
            <person name="Coutinho P.M."/>
            <person name="Feau N."/>
            <person name="Field M."/>
            <person name="Frey P."/>
            <person name="Gelhaye E."/>
            <person name="Goldberg J."/>
            <person name="Grabherr M.G."/>
            <person name="Kodira C.D."/>
            <person name="Kohler A."/>
            <person name="Kuees U."/>
            <person name="Lindquist E.A."/>
            <person name="Lucas S.M."/>
            <person name="Mago R."/>
            <person name="Mauceli E."/>
            <person name="Morin E."/>
            <person name="Murat C."/>
            <person name="Pangilinan J.L."/>
            <person name="Park R."/>
            <person name="Pearson M."/>
            <person name="Quesneville H."/>
            <person name="Rouhier N."/>
            <person name="Sakthikumar S."/>
            <person name="Salamov A.A."/>
            <person name="Schmutz J."/>
            <person name="Selles B."/>
            <person name="Shapiro H."/>
            <person name="Tanguay P."/>
            <person name="Tuskan G.A."/>
            <person name="Henrissat B."/>
            <person name="Van de Peer Y."/>
            <person name="Rouze P."/>
            <person name="Ellis J.G."/>
            <person name="Dodds P.N."/>
            <person name="Schein J.E."/>
            <person name="Zhong S."/>
            <person name="Hamelin R.C."/>
            <person name="Grigoriev I.V."/>
            <person name="Szabo L.J."/>
            <person name="Martin F."/>
        </authorList>
    </citation>
    <scope>NUCLEOTIDE SEQUENCE [LARGE SCALE GENOMIC DNA]</scope>
    <source>
        <strain evidence="4">CRL 75-36-700-3 / race SCCL</strain>
    </source>
</reference>
<organism evidence="3 4">
    <name type="scientific">Puccinia graminis f. sp. tritici (strain CRL 75-36-700-3 / race SCCL)</name>
    <name type="common">Black stem rust fungus</name>
    <dbReference type="NCBI Taxonomy" id="418459"/>
    <lineage>
        <taxon>Eukaryota</taxon>
        <taxon>Fungi</taxon>
        <taxon>Dikarya</taxon>
        <taxon>Basidiomycota</taxon>
        <taxon>Pucciniomycotina</taxon>
        <taxon>Pucciniomycetes</taxon>
        <taxon>Pucciniales</taxon>
        <taxon>Pucciniaceae</taxon>
        <taxon>Puccinia</taxon>
    </lineage>
</organism>
<dbReference type="eggNOG" id="ENOG502S2AH">
    <property type="taxonomic scope" value="Eukaryota"/>
</dbReference>
<gene>
    <name evidence="3" type="ORF">PGTG_10809</name>
</gene>
<evidence type="ECO:0000259" key="2">
    <source>
        <dbReference type="Pfam" id="PF18802"/>
    </source>
</evidence>
<dbReference type="RefSeq" id="XP_003329069.2">
    <property type="nucleotide sequence ID" value="XM_003329021.2"/>
</dbReference>
<dbReference type="Pfam" id="PF18758">
    <property type="entry name" value="KDZ"/>
    <property type="match status" value="1"/>
</dbReference>
<evidence type="ECO:0000313" key="3">
    <source>
        <dbReference type="EMBL" id="EFP84650.2"/>
    </source>
</evidence>